<keyword evidence="3" id="KW-1185">Reference proteome</keyword>
<dbReference type="RefSeq" id="WP_145394712.1">
    <property type="nucleotide sequence ID" value="NZ_JAHVXU010000003.1"/>
</dbReference>
<proteinExistence type="predicted"/>
<sequence length="64" mass="7101">MQNPYEYLSLMDDVLDGPEDSIIIVNLPERHRAYPICPQQAEGAAFSARAPQSAAPSPRQDVLF</sequence>
<name>A0ABS6VC86_9GAMM</name>
<comment type="caution">
    <text evidence="2">The sequence shown here is derived from an EMBL/GenBank/DDBJ whole genome shotgun (WGS) entry which is preliminary data.</text>
</comment>
<reference evidence="2 3" key="1">
    <citation type="submission" date="2021-07" db="EMBL/GenBank/DDBJ databases">
        <title>A novel phosphonate cluster across the Pantoea species complex is important for pathogenicity in onion.</title>
        <authorList>
            <person name="Zhao M."/>
            <person name="Stice S."/>
            <person name="Shin G.Y."/>
            <person name="Coutinho T."/>
            <person name="Gitaitis R."/>
            <person name="Kvitko B."/>
            <person name="Dutta B."/>
        </authorList>
    </citation>
    <scope>NUCLEOTIDE SEQUENCE [LARGE SCALE GENOMIC DNA]</scope>
    <source>
        <strain evidence="2 3">BD 382</strain>
    </source>
</reference>
<gene>
    <name evidence="2" type="ORF">KYI95_06915</name>
</gene>
<dbReference type="EMBL" id="JAHVXZ010000003">
    <property type="protein sequence ID" value="MBW1256934.1"/>
    <property type="molecule type" value="Genomic_DNA"/>
</dbReference>
<evidence type="ECO:0000313" key="2">
    <source>
        <dbReference type="EMBL" id="MBW1256934.1"/>
    </source>
</evidence>
<organism evidence="2 3">
    <name type="scientific">Pantoea allii</name>
    <dbReference type="NCBI Taxonomy" id="574096"/>
    <lineage>
        <taxon>Bacteria</taxon>
        <taxon>Pseudomonadati</taxon>
        <taxon>Pseudomonadota</taxon>
        <taxon>Gammaproteobacteria</taxon>
        <taxon>Enterobacterales</taxon>
        <taxon>Erwiniaceae</taxon>
        <taxon>Pantoea</taxon>
    </lineage>
</organism>
<dbReference type="Proteomes" id="UP001197236">
    <property type="component" value="Unassembled WGS sequence"/>
</dbReference>
<protein>
    <submittedName>
        <fullName evidence="2">Uncharacterized protein</fullName>
    </submittedName>
</protein>
<feature type="region of interest" description="Disordered" evidence="1">
    <location>
        <begin position="45"/>
        <end position="64"/>
    </location>
</feature>
<accession>A0ABS6VC86</accession>
<evidence type="ECO:0000313" key="3">
    <source>
        <dbReference type="Proteomes" id="UP001197236"/>
    </source>
</evidence>
<evidence type="ECO:0000256" key="1">
    <source>
        <dbReference type="SAM" id="MobiDB-lite"/>
    </source>
</evidence>